<comment type="function">
    <text evidence="1">Involved in nucleolar processing of pre-18S ribosomal RNA.</text>
</comment>
<dbReference type="EMBL" id="CAXDID020000172">
    <property type="protein sequence ID" value="CAL6047739.1"/>
    <property type="molecule type" value="Genomic_DNA"/>
</dbReference>
<gene>
    <name evidence="2" type="ORF">HINF_LOCUS36654</name>
    <name evidence="3" type="ORF">HINF_LOCUS42354</name>
</gene>
<dbReference type="GO" id="GO:0034455">
    <property type="term" value="C:t-UTP complex"/>
    <property type="evidence" value="ECO:0007669"/>
    <property type="project" value="TreeGrafter"/>
</dbReference>
<comment type="caution">
    <text evidence="2">The sequence shown here is derived from an EMBL/GenBank/DDBJ whole genome shotgun (WGS) entry which is preliminary data.</text>
</comment>
<dbReference type="PANTHER" id="PTHR13457:SF1">
    <property type="entry name" value="HEAT REPEAT-CONTAINING PROTEIN 1"/>
    <property type="match status" value="1"/>
</dbReference>
<comment type="similarity">
    <text evidence="1">Belongs to the HEATR1/UTP10 family.</text>
</comment>
<dbReference type="EMBL" id="CATOUU010000792">
    <property type="protein sequence ID" value="CAI9949009.1"/>
    <property type="molecule type" value="Genomic_DNA"/>
</dbReference>
<dbReference type="GO" id="GO:0000462">
    <property type="term" value="P:maturation of SSU-rRNA from tricistronic rRNA transcript (SSU-rRNA, 5.8S rRNA, LSU-rRNA)"/>
    <property type="evidence" value="ECO:0007669"/>
    <property type="project" value="TreeGrafter"/>
</dbReference>
<reference evidence="2" key="1">
    <citation type="submission" date="2023-06" db="EMBL/GenBank/DDBJ databases">
        <authorList>
            <person name="Kurt Z."/>
        </authorList>
    </citation>
    <scope>NUCLEOTIDE SEQUENCE</scope>
</reference>
<dbReference type="Proteomes" id="UP001642409">
    <property type="component" value="Unassembled WGS sequence"/>
</dbReference>
<dbReference type="InterPro" id="IPR040191">
    <property type="entry name" value="UTP10"/>
</dbReference>
<name>A0AA86Q9W7_9EUKA</name>
<dbReference type="GO" id="GO:0030686">
    <property type="term" value="C:90S preribosome"/>
    <property type="evidence" value="ECO:0007669"/>
    <property type="project" value="TreeGrafter"/>
</dbReference>
<reference evidence="3 4" key="2">
    <citation type="submission" date="2024-07" db="EMBL/GenBank/DDBJ databases">
        <authorList>
            <person name="Akdeniz Z."/>
        </authorList>
    </citation>
    <scope>NUCLEOTIDE SEQUENCE [LARGE SCALE GENOMIC DNA]</scope>
</reference>
<organism evidence="2">
    <name type="scientific">Hexamita inflata</name>
    <dbReference type="NCBI Taxonomy" id="28002"/>
    <lineage>
        <taxon>Eukaryota</taxon>
        <taxon>Metamonada</taxon>
        <taxon>Diplomonadida</taxon>
        <taxon>Hexamitidae</taxon>
        <taxon>Hexamitinae</taxon>
        <taxon>Hexamita</taxon>
    </lineage>
</organism>
<evidence type="ECO:0000256" key="1">
    <source>
        <dbReference type="RuleBase" id="RU367065"/>
    </source>
</evidence>
<keyword evidence="4" id="KW-1185">Reference proteome</keyword>
<comment type="subcellular location">
    <subcellularLocation>
        <location evidence="1">Nucleus</location>
        <location evidence="1">Nucleolus</location>
    </subcellularLocation>
</comment>
<dbReference type="GO" id="GO:0045943">
    <property type="term" value="P:positive regulation of transcription by RNA polymerase I"/>
    <property type="evidence" value="ECO:0007669"/>
    <property type="project" value="TreeGrafter"/>
</dbReference>
<keyword evidence="1" id="KW-0690">Ribosome biogenesis</keyword>
<keyword evidence="1" id="KW-0687">Ribonucleoprotein</keyword>
<accession>A0AA86Q9W7</accession>
<keyword evidence="1" id="KW-0698">rRNA processing</keyword>
<sequence>MSLLQQQLNSLQLEKITTLASGMRKQAPSLIFGANAKQVPMQTVYEISLAALHELQTHSELFQQFESSIFAASAINFDRDVSDVDTVKKIDQEIKKFLKVLVGHFQYNCAINALEFLIRRFRIDLHFSEELFYYLLPYHDLETFGLLTKQVKINCLEGVEQSFPMPRNQMYSFFIKNNYFQLQKLFEVAANLTHSGKLVYSKFLYTLCMEMLSQKSGNIQELIRKCLEFALSDIKKKIQTEIKYYCMSLVVICCVNHRDVVSTVFIDKFVMQVLESKIEFQDIVKLLAKIFQATGYQISEYNALHVISQFKEETQIQDKIELVSERIFMSLLKQQSNAKLQENIDEIYNYINKSKVQQSLITLTRLLLQLYNNNKQVNVQQMLTHIEKNNTQCFNEGLTEYIKNGGDVQAVSKVVHNQLSLFLNTQADSRYTFISALQNQQSNVRYEAYLQLQTMQLDENLKKMLVQFVFNELQFETDLQVVKIMLQFTISLKQYLEAENRLQVLKLVWRRIVSSQTQQVYTLCALLSQLTNTVEMESIHKQIKIQEMLENFTSVDALEEAITKAQLTIDCQPFDSKEQLLHTLDSHFHYKSYLVVYVIHYISEFIQLLSPKILNEIMQNNLLNDFYLRKFLLITEDSVQKKFIKQLDKNQLKVYLKKYLSKYTLQQFIYLFINEGNQANIEVYGQYLLENLNSTQLTLQQQIQVMALIFFLKEINELPLISQIKDVLISKQSNKLVIQMFELDKDILISTSEFCQMVNQQELHNQQIQLIFKQFFTFLHVCIDEQVVVQSVTDMVTFMLSQDCLIAVKKVLLNQVVSFIEQRQHIDFCLGQMVMDYLFQINDEIFVGENTIEVDKLAFNMLICLEISHVQPIENSEEIPYIIWVLVDFFSFAESKEIQILQQLPKAANFNKLRTLAQKHVQGSIIKVSKCQSIIQSNPIVFVQQLLNVQQIEEKQELCKQLIQLMLTREDEILHLNVMQLIVKLLENNEIVLSADEARDISEFILNNQITHQMIDRLIQFIKFLDFEYLRQMLSKMYDNQITVIQSVQTITSIFNQYNQKECIVLISFILDLISTKQLTRLSPLNKQDYTYKILTNVMNFMPEFLSAYIIMNVSNDYQVDPVELLSQFKSEEVLGTASVLLGYLFNIPEVVSFLQEENENYSPIQILDQNMKEDASIIDKVLHVLLVVLQQPITEDIMKKSSSISKEESPLSFLLKVCIQMPENVQYISKQVAQLFSFDDLIQSVVQIENSQVRYLIGDLIQDQNAVELDQVLKLNVLLFTELESKATQYLANQLLQKVKGCENIVQEFLEAMLDLDTSKFDEDLLELYSLNLSLCPQHLQQKVIQYFPRLFSLIENNYRFKQLVINLIICSGKYLAPYVVNLLNYLSVHTLVNDSDCFQALQSLAQHLPLRVTVPRLVQFVQGYSLNNPAHFIASMQFVCSSFIAQMFSQGFEQKQLANLVQLLALRADYKYQTVINQFENMFIQQISNLFGKLTAEDFVKYVNQMQQFFLEQTSGVKLYSDIKESLYEPNIHRITTALKLYSSLLVYKQFQNYLEDKMVDLTQSLLNVTVSEQNLFEFKCINPLQLQLAVDSKDYLKAQMNLRVSEFFNQIFIKDMINPQIFEQYCSYVFNKEQPKLTNQILEQYSVKCMRSLGLAVTTNPTTQHLVQEFTRELAEAKRFVELKAACEGIHEAACDVDVISEIKGAVAEGMEVEEYADDCKEMIKLIEKMTGKEWKLIM</sequence>
<dbReference type="GO" id="GO:0032040">
    <property type="term" value="C:small-subunit processome"/>
    <property type="evidence" value="ECO:0007669"/>
    <property type="project" value="TreeGrafter"/>
</dbReference>
<evidence type="ECO:0000313" key="2">
    <source>
        <dbReference type="EMBL" id="CAI9949009.1"/>
    </source>
</evidence>
<keyword evidence="1" id="KW-0539">Nucleus</keyword>
<dbReference type="GO" id="GO:0030515">
    <property type="term" value="F:snoRNA binding"/>
    <property type="evidence" value="ECO:0007669"/>
    <property type="project" value="TreeGrafter"/>
</dbReference>
<dbReference type="PANTHER" id="PTHR13457">
    <property type="entry name" value="BAP28"/>
    <property type="match status" value="1"/>
</dbReference>
<evidence type="ECO:0000313" key="4">
    <source>
        <dbReference type="Proteomes" id="UP001642409"/>
    </source>
</evidence>
<evidence type="ECO:0000313" key="3">
    <source>
        <dbReference type="EMBL" id="CAL6047739.1"/>
    </source>
</evidence>
<protein>
    <recommendedName>
        <fullName evidence="1">HEAT repeat-containing protein 1</fullName>
    </recommendedName>
</protein>
<proteinExistence type="inferred from homology"/>